<evidence type="ECO:0000256" key="2">
    <source>
        <dbReference type="ARBA" id="ARBA00004496"/>
    </source>
</evidence>
<evidence type="ECO:0000256" key="8">
    <source>
        <dbReference type="ARBA" id="ARBA00022553"/>
    </source>
</evidence>
<dbReference type="Pfam" id="PF25434">
    <property type="entry name" value="NUCB1_N"/>
    <property type="match status" value="1"/>
</dbReference>
<evidence type="ECO:0000256" key="12">
    <source>
        <dbReference type="ARBA" id="ARBA00022837"/>
    </source>
</evidence>
<keyword evidence="15" id="KW-0472">Membrane</keyword>
<evidence type="ECO:0000256" key="4">
    <source>
        <dbReference type="ARBA" id="ARBA00004613"/>
    </source>
</evidence>
<evidence type="ECO:0000256" key="10">
    <source>
        <dbReference type="ARBA" id="ARBA00022729"/>
    </source>
</evidence>
<keyword evidence="7" id="KW-0964">Secreted</keyword>
<evidence type="ECO:0000256" key="9">
    <source>
        <dbReference type="ARBA" id="ARBA00022658"/>
    </source>
</evidence>
<dbReference type="InterPro" id="IPR040250">
    <property type="entry name" value="Nucleobindin"/>
</dbReference>
<evidence type="ECO:0000313" key="23">
    <source>
        <dbReference type="Proteomes" id="UP000663829"/>
    </source>
</evidence>
<dbReference type="GO" id="GO:0005794">
    <property type="term" value="C:Golgi apparatus"/>
    <property type="evidence" value="ECO:0007669"/>
    <property type="project" value="UniProtKB-SubCell"/>
</dbReference>
<dbReference type="InterPro" id="IPR011992">
    <property type="entry name" value="EF-hand-dom_pair"/>
</dbReference>
<dbReference type="OrthoDB" id="5982823at2759"/>
<dbReference type="EMBL" id="CAJOBA010035115">
    <property type="protein sequence ID" value="CAF3998442.1"/>
    <property type="molecule type" value="Genomic_DNA"/>
</dbReference>
<evidence type="ECO:0000256" key="6">
    <source>
        <dbReference type="ARBA" id="ARBA00022490"/>
    </source>
</evidence>
<dbReference type="EMBL" id="CAJNOK010013586">
    <property type="protein sequence ID" value="CAF1187423.1"/>
    <property type="molecule type" value="Genomic_DNA"/>
</dbReference>
<keyword evidence="9" id="KW-0344">Guanine-nucleotide releasing factor</keyword>
<name>A0A813PZ41_9BILA</name>
<dbReference type="EMBL" id="CAJOBC010000109">
    <property type="protein sequence ID" value="CAF3538315.1"/>
    <property type="molecule type" value="Genomic_DNA"/>
</dbReference>
<dbReference type="InterPro" id="IPR018247">
    <property type="entry name" value="EF_Hand_1_Ca_BS"/>
</dbReference>
<dbReference type="InterPro" id="IPR057576">
    <property type="entry name" value="NUCB1_N"/>
</dbReference>
<feature type="compositionally biased region" description="Basic and acidic residues" evidence="16">
    <location>
        <begin position="193"/>
        <end position="216"/>
    </location>
</feature>
<evidence type="ECO:0000256" key="1">
    <source>
        <dbReference type="ARBA" id="ARBA00004170"/>
    </source>
</evidence>
<dbReference type="GO" id="GO:0005085">
    <property type="term" value="F:guanyl-nucleotide exchange factor activity"/>
    <property type="evidence" value="ECO:0007669"/>
    <property type="project" value="UniProtKB-KW"/>
</dbReference>
<feature type="region of interest" description="Disordered" evidence="16">
    <location>
        <begin position="193"/>
        <end position="228"/>
    </location>
</feature>
<evidence type="ECO:0000256" key="3">
    <source>
        <dbReference type="ARBA" id="ARBA00004555"/>
    </source>
</evidence>
<keyword evidence="14" id="KW-0238">DNA-binding</keyword>
<dbReference type="CDD" id="cd00051">
    <property type="entry name" value="EFh"/>
    <property type="match status" value="1"/>
</dbReference>
<keyword evidence="11" id="KW-0677">Repeat</keyword>
<comment type="similarity">
    <text evidence="5">Belongs to the nucleobindin family.</text>
</comment>
<feature type="domain" description="EF-hand" evidence="18">
    <location>
        <begin position="296"/>
        <end position="331"/>
    </location>
</feature>
<keyword evidence="23" id="KW-1185">Reference proteome</keyword>
<dbReference type="PANTHER" id="PTHR19237:SF20">
    <property type="entry name" value="NUCLEOBINDIN 1"/>
    <property type="match status" value="1"/>
</dbReference>
<evidence type="ECO:0000256" key="17">
    <source>
        <dbReference type="SAM" id="SignalP"/>
    </source>
</evidence>
<feature type="chain" id="PRO_5036222629" description="EF-hand domain-containing protein" evidence="17">
    <location>
        <begin position="21"/>
        <end position="457"/>
    </location>
</feature>
<evidence type="ECO:0000313" key="21">
    <source>
        <dbReference type="EMBL" id="CAF3538315.1"/>
    </source>
</evidence>
<evidence type="ECO:0000313" key="20">
    <source>
        <dbReference type="EMBL" id="CAF1187423.1"/>
    </source>
</evidence>
<dbReference type="PROSITE" id="PS00018">
    <property type="entry name" value="EF_HAND_1"/>
    <property type="match status" value="2"/>
</dbReference>
<comment type="caution">
    <text evidence="19">The sequence shown here is derived from an EMBL/GenBank/DDBJ whole genome shotgun (WGS) entry which is preliminary data.</text>
</comment>
<dbReference type="GO" id="GO:0070062">
    <property type="term" value="C:extracellular exosome"/>
    <property type="evidence" value="ECO:0007669"/>
    <property type="project" value="TreeGrafter"/>
</dbReference>
<evidence type="ECO:0000313" key="22">
    <source>
        <dbReference type="EMBL" id="CAF3998442.1"/>
    </source>
</evidence>
<dbReference type="GO" id="GO:0003677">
    <property type="term" value="F:DNA binding"/>
    <property type="evidence" value="ECO:0007669"/>
    <property type="project" value="UniProtKB-KW"/>
</dbReference>
<dbReference type="GO" id="GO:0005793">
    <property type="term" value="C:endoplasmic reticulum-Golgi intermediate compartment"/>
    <property type="evidence" value="ECO:0007669"/>
    <property type="project" value="TreeGrafter"/>
</dbReference>
<feature type="signal peptide" evidence="17">
    <location>
        <begin position="1"/>
        <end position="20"/>
    </location>
</feature>
<keyword evidence="12" id="KW-0106">Calcium</keyword>
<feature type="compositionally biased region" description="Polar residues" evidence="16">
    <location>
        <begin position="439"/>
        <end position="457"/>
    </location>
</feature>
<dbReference type="Proteomes" id="UP000677228">
    <property type="component" value="Unassembled WGS sequence"/>
</dbReference>
<dbReference type="AlphaFoldDB" id="A0A813PZ41"/>
<dbReference type="Proteomes" id="UP000682733">
    <property type="component" value="Unassembled WGS sequence"/>
</dbReference>
<feature type="region of interest" description="Disordered" evidence="16">
    <location>
        <begin position="359"/>
        <end position="457"/>
    </location>
</feature>
<evidence type="ECO:0000256" key="15">
    <source>
        <dbReference type="ARBA" id="ARBA00023136"/>
    </source>
</evidence>
<evidence type="ECO:0000259" key="18">
    <source>
        <dbReference type="PROSITE" id="PS50222"/>
    </source>
</evidence>
<dbReference type="Proteomes" id="UP000663829">
    <property type="component" value="Unassembled WGS sequence"/>
</dbReference>
<dbReference type="InterPro" id="IPR002048">
    <property type="entry name" value="EF_hand_dom"/>
</dbReference>
<keyword evidence="10 17" id="KW-0732">Signal</keyword>
<proteinExistence type="inferred from homology"/>
<dbReference type="Gene3D" id="1.10.238.10">
    <property type="entry name" value="EF-hand"/>
    <property type="match status" value="1"/>
</dbReference>
<organism evidence="19 23">
    <name type="scientific">Didymodactylos carnosus</name>
    <dbReference type="NCBI Taxonomy" id="1234261"/>
    <lineage>
        <taxon>Eukaryota</taxon>
        <taxon>Metazoa</taxon>
        <taxon>Spiralia</taxon>
        <taxon>Gnathifera</taxon>
        <taxon>Rotifera</taxon>
        <taxon>Eurotatoria</taxon>
        <taxon>Bdelloidea</taxon>
        <taxon>Philodinida</taxon>
        <taxon>Philodinidae</taxon>
        <taxon>Didymodactylos</taxon>
    </lineage>
</organism>
<dbReference type="Proteomes" id="UP000681722">
    <property type="component" value="Unassembled WGS sequence"/>
</dbReference>
<gene>
    <name evidence="19" type="ORF">GPM918_LOCUS1221</name>
    <name evidence="20" type="ORF">OVA965_LOCUS23365</name>
    <name evidence="21" type="ORF">SRO942_LOCUS1212</name>
    <name evidence="22" type="ORF">TMI583_LOCUS24083</name>
</gene>
<feature type="compositionally biased region" description="Low complexity" evidence="16">
    <location>
        <begin position="380"/>
        <end position="437"/>
    </location>
</feature>
<dbReference type="PANTHER" id="PTHR19237">
    <property type="entry name" value="NUCLEOBINDIN"/>
    <property type="match status" value="1"/>
</dbReference>
<dbReference type="SUPFAM" id="SSF47473">
    <property type="entry name" value="EF-hand"/>
    <property type="match status" value="1"/>
</dbReference>
<keyword evidence="13" id="KW-0333">Golgi apparatus</keyword>
<protein>
    <recommendedName>
        <fullName evidence="18">EF-hand domain-containing protein</fullName>
    </recommendedName>
</protein>
<evidence type="ECO:0000313" key="19">
    <source>
        <dbReference type="EMBL" id="CAF0757979.1"/>
    </source>
</evidence>
<dbReference type="GO" id="GO:0016020">
    <property type="term" value="C:membrane"/>
    <property type="evidence" value="ECO:0007669"/>
    <property type="project" value="UniProtKB-SubCell"/>
</dbReference>
<keyword evidence="6" id="KW-0963">Cytoplasm</keyword>
<dbReference type="Pfam" id="PF13499">
    <property type="entry name" value="EF-hand_7"/>
    <property type="match status" value="1"/>
</dbReference>
<sequence length="457" mass="52971">MIGIKFTLLCCLSIIFSVYAPPVNKSPSNNKGDSVNDEKEAKDILDDLEYARYLKEVVEILENDPKFKSMIDNATVDDIKSGNIAQHLSLVEHNVRTALDEAKQREIVRLRKLVAQKVRLLNDVHRRGGLRGTPNDHMKNIVPQHIDHHNLETFGVLDLEKLIRRASLDLDEIDKQREKEFKDYELRKEYDRREQLSHLSPEEQQKLEHQYQETLEKKKKHPKVNHPGSVDQMEEVWENVDHLEPEQFNPKTFFSLHDTNTDGFLDENEIEAIMLKEAEKIHNNATEVDAVEKQEELDRMREHVMREFDKNNDRMLSYQEFMSGINGTGAKNEQGWESIEDKPVYSDQEFQQFSDKMAHQSTPLPMHQQSQQHIERQQEHQAQQNPVPNNIPSPVNNQGYPGHQQQAQQNPVPNNIPLSVNNQGQQQQAQQNSAPNNIPSPVNNQGHPEQQHQAIHT</sequence>
<dbReference type="PROSITE" id="PS50222">
    <property type="entry name" value="EF_HAND_2"/>
    <property type="match status" value="2"/>
</dbReference>
<evidence type="ECO:0000256" key="11">
    <source>
        <dbReference type="ARBA" id="ARBA00022737"/>
    </source>
</evidence>
<keyword evidence="8" id="KW-0597">Phosphoprotein</keyword>
<dbReference type="EMBL" id="CAJNOQ010000110">
    <property type="protein sequence ID" value="CAF0757979.1"/>
    <property type="molecule type" value="Genomic_DNA"/>
</dbReference>
<evidence type="ECO:0000256" key="16">
    <source>
        <dbReference type="SAM" id="MobiDB-lite"/>
    </source>
</evidence>
<feature type="domain" description="EF-hand" evidence="18">
    <location>
        <begin position="245"/>
        <end position="280"/>
    </location>
</feature>
<evidence type="ECO:0000256" key="13">
    <source>
        <dbReference type="ARBA" id="ARBA00023034"/>
    </source>
</evidence>
<dbReference type="GO" id="GO:0005509">
    <property type="term" value="F:calcium ion binding"/>
    <property type="evidence" value="ECO:0007669"/>
    <property type="project" value="InterPro"/>
</dbReference>
<reference evidence="19" key="1">
    <citation type="submission" date="2021-02" db="EMBL/GenBank/DDBJ databases">
        <authorList>
            <person name="Nowell W R."/>
        </authorList>
    </citation>
    <scope>NUCLEOTIDE SEQUENCE</scope>
</reference>
<comment type="subcellular location">
    <subcellularLocation>
        <location evidence="2">Cytoplasm</location>
    </subcellularLocation>
    <subcellularLocation>
        <location evidence="3">Golgi apparatus</location>
    </subcellularLocation>
    <subcellularLocation>
        <location evidence="1">Membrane</location>
        <topology evidence="1">Peripheral membrane protein</topology>
    </subcellularLocation>
    <subcellularLocation>
        <location evidence="4">Secreted</location>
    </subcellularLocation>
</comment>
<accession>A0A813PZ41</accession>
<evidence type="ECO:0000256" key="7">
    <source>
        <dbReference type="ARBA" id="ARBA00022525"/>
    </source>
</evidence>
<evidence type="ECO:0000256" key="14">
    <source>
        <dbReference type="ARBA" id="ARBA00023125"/>
    </source>
</evidence>
<evidence type="ECO:0000256" key="5">
    <source>
        <dbReference type="ARBA" id="ARBA00008063"/>
    </source>
</evidence>